<organism evidence="2 3">
    <name type="scientific">Shewanella ulleungensis</name>
    <dbReference type="NCBI Taxonomy" id="2282699"/>
    <lineage>
        <taxon>Bacteria</taxon>
        <taxon>Pseudomonadati</taxon>
        <taxon>Pseudomonadota</taxon>
        <taxon>Gammaproteobacteria</taxon>
        <taxon>Alteromonadales</taxon>
        <taxon>Shewanellaceae</taxon>
        <taxon>Shewanella</taxon>
    </lineage>
</organism>
<dbReference type="EMBL" id="BMQW01000001">
    <property type="protein sequence ID" value="GGP73245.1"/>
    <property type="molecule type" value="Genomic_DNA"/>
</dbReference>
<comment type="caution">
    <text evidence="2">The sequence shown here is derived from an EMBL/GenBank/DDBJ whole genome shotgun (WGS) entry which is preliminary data.</text>
</comment>
<protein>
    <recommendedName>
        <fullName evidence="4">Sel1 repeat family protein</fullName>
    </recommendedName>
</protein>
<feature type="chain" id="PRO_5047085774" description="Sel1 repeat family protein" evidence="1">
    <location>
        <begin position="22"/>
        <end position="194"/>
    </location>
</feature>
<dbReference type="SUPFAM" id="SSF81901">
    <property type="entry name" value="HCP-like"/>
    <property type="match status" value="1"/>
</dbReference>
<gene>
    <name evidence="2" type="ORF">GCM10009410_00980</name>
</gene>
<dbReference type="Gene3D" id="1.25.40.10">
    <property type="entry name" value="Tetratricopeptide repeat domain"/>
    <property type="match status" value="1"/>
</dbReference>
<keyword evidence="3" id="KW-1185">Reference proteome</keyword>
<keyword evidence="1" id="KW-0732">Signal</keyword>
<dbReference type="Proteomes" id="UP000654004">
    <property type="component" value="Unassembled WGS sequence"/>
</dbReference>
<dbReference type="RefSeq" id="WP_188952329.1">
    <property type="nucleotide sequence ID" value="NZ_BMQW01000001.1"/>
</dbReference>
<evidence type="ECO:0000256" key="1">
    <source>
        <dbReference type="SAM" id="SignalP"/>
    </source>
</evidence>
<evidence type="ECO:0000313" key="3">
    <source>
        <dbReference type="Proteomes" id="UP000654004"/>
    </source>
</evidence>
<feature type="signal peptide" evidence="1">
    <location>
        <begin position="1"/>
        <end position="21"/>
    </location>
</feature>
<evidence type="ECO:0008006" key="4">
    <source>
        <dbReference type="Google" id="ProtNLM"/>
    </source>
</evidence>
<proteinExistence type="predicted"/>
<accession>A0ABQ2QBQ1</accession>
<evidence type="ECO:0000313" key="2">
    <source>
        <dbReference type="EMBL" id="GGP73245.1"/>
    </source>
</evidence>
<dbReference type="InterPro" id="IPR011990">
    <property type="entry name" value="TPR-like_helical_dom_sf"/>
</dbReference>
<sequence>MVKISFFILLTLNLISNNVYANSLWHTIDINDPNLTVEQAAQQCAKSSMYAPYSLEEWCEKAYSMGSWRSLLYIGYYTGDGTRYVNEVKKHAQADDVEAIKILAWIYSNGSFVERDLNKSINLYTDYLSHKKNKSLTKHQLVTVQKALYNIYKELELWQDASKSLQYIINNENNNMEKKFFRDEKIYISERLSK</sequence>
<name>A0ABQ2QBQ1_9GAMM</name>
<reference evidence="3" key="1">
    <citation type="journal article" date="2019" name="Int. J. Syst. Evol. Microbiol.">
        <title>The Global Catalogue of Microorganisms (GCM) 10K type strain sequencing project: providing services to taxonomists for standard genome sequencing and annotation.</title>
        <authorList>
            <consortium name="The Broad Institute Genomics Platform"/>
            <consortium name="The Broad Institute Genome Sequencing Center for Infectious Disease"/>
            <person name="Wu L."/>
            <person name="Ma J."/>
        </authorList>
    </citation>
    <scope>NUCLEOTIDE SEQUENCE [LARGE SCALE GENOMIC DNA]</scope>
    <source>
        <strain evidence="3">JCM 32305</strain>
    </source>
</reference>